<feature type="region of interest" description="Disordered" evidence="1">
    <location>
        <begin position="130"/>
        <end position="155"/>
    </location>
</feature>
<feature type="compositionally biased region" description="Basic residues" evidence="1">
    <location>
        <begin position="230"/>
        <end position="241"/>
    </location>
</feature>
<evidence type="ECO:0000256" key="1">
    <source>
        <dbReference type="SAM" id="MobiDB-lite"/>
    </source>
</evidence>
<sequence length="261" mass="29171">MTSNTTNNNDRPFGYWLKAVDRLLAAEFATAFKSEGLSRRDWRLLNLLDQPEASKSDLHPHKLRRLAERGWITKAEGEWALTDTGRDAKARLGEIAEGIRARVSEAVTPDEMATTLRSLEKIAASLGWDADAPLPRKHPREGARGQGPWGHRGRGTRGHEAFGHDAFGHGGPSREDFMRRHFAREQYANFPVNGEQFAADHRSENGYGQEAFAQDRPGRPGFDPREMRGMRGRGPSRRGHMARSAYARGFEAGQASQQRSA</sequence>
<gene>
    <name evidence="2" type="ORF">G7068_09270</name>
</gene>
<organism evidence="2 3">
    <name type="scientific">Leucobacter viscericola</name>
    <dbReference type="NCBI Taxonomy" id="2714935"/>
    <lineage>
        <taxon>Bacteria</taxon>
        <taxon>Bacillati</taxon>
        <taxon>Actinomycetota</taxon>
        <taxon>Actinomycetes</taxon>
        <taxon>Micrococcales</taxon>
        <taxon>Microbacteriaceae</taxon>
        <taxon>Leucobacter</taxon>
    </lineage>
</organism>
<keyword evidence="3" id="KW-1185">Reference proteome</keyword>
<name>A0A6G7XG44_9MICO</name>
<feature type="region of interest" description="Disordered" evidence="1">
    <location>
        <begin position="210"/>
        <end position="261"/>
    </location>
</feature>
<dbReference type="SUPFAM" id="SSF46785">
    <property type="entry name" value="Winged helix' DNA-binding domain"/>
    <property type="match status" value="1"/>
</dbReference>
<dbReference type="RefSeq" id="WP_166291399.1">
    <property type="nucleotide sequence ID" value="NZ_CP049863.1"/>
</dbReference>
<feature type="compositionally biased region" description="Basic and acidic residues" evidence="1">
    <location>
        <begin position="216"/>
        <end position="229"/>
    </location>
</feature>
<reference evidence="2 3" key="1">
    <citation type="submission" date="2020-03" db="EMBL/GenBank/DDBJ databases">
        <title>Leucobacter sp. nov., isolated from beetles.</title>
        <authorList>
            <person name="Hyun D.-W."/>
            <person name="Bae J.-W."/>
        </authorList>
    </citation>
    <scope>NUCLEOTIDE SEQUENCE [LARGE SCALE GENOMIC DNA]</scope>
    <source>
        <strain evidence="2 3">HDW9C</strain>
    </source>
</reference>
<proteinExistence type="predicted"/>
<dbReference type="Gene3D" id="1.10.10.10">
    <property type="entry name" value="Winged helix-like DNA-binding domain superfamily/Winged helix DNA-binding domain"/>
    <property type="match status" value="1"/>
</dbReference>
<evidence type="ECO:0008006" key="4">
    <source>
        <dbReference type="Google" id="ProtNLM"/>
    </source>
</evidence>
<evidence type="ECO:0000313" key="2">
    <source>
        <dbReference type="EMBL" id="QIK63367.1"/>
    </source>
</evidence>
<dbReference type="AlphaFoldDB" id="A0A6G7XG44"/>
<dbReference type="KEGG" id="lvi:G7068_09270"/>
<protein>
    <recommendedName>
        <fullName evidence="4">DNA-binding transcriptional regulator, MarR family</fullName>
    </recommendedName>
</protein>
<dbReference type="EMBL" id="CP049863">
    <property type="protein sequence ID" value="QIK63367.1"/>
    <property type="molecule type" value="Genomic_DNA"/>
</dbReference>
<evidence type="ECO:0000313" key="3">
    <source>
        <dbReference type="Proteomes" id="UP000502677"/>
    </source>
</evidence>
<dbReference type="Proteomes" id="UP000502677">
    <property type="component" value="Chromosome"/>
</dbReference>
<dbReference type="InterPro" id="IPR036388">
    <property type="entry name" value="WH-like_DNA-bd_sf"/>
</dbReference>
<accession>A0A6G7XG44</accession>
<dbReference type="InterPro" id="IPR036390">
    <property type="entry name" value="WH_DNA-bd_sf"/>
</dbReference>